<organism evidence="1">
    <name type="scientific">bioreactor metagenome</name>
    <dbReference type="NCBI Taxonomy" id="1076179"/>
    <lineage>
        <taxon>unclassified sequences</taxon>
        <taxon>metagenomes</taxon>
        <taxon>ecological metagenomes</taxon>
    </lineage>
</organism>
<comment type="caution">
    <text evidence="1">The sequence shown here is derived from an EMBL/GenBank/DDBJ whole genome shotgun (WGS) entry which is preliminary data.</text>
</comment>
<reference evidence="1" key="1">
    <citation type="submission" date="2019-08" db="EMBL/GenBank/DDBJ databases">
        <authorList>
            <person name="Kucharzyk K."/>
            <person name="Murdoch R.W."/>
            <person name="Higgins S."/>
            <person name="Loffler F."/>
        </authorList>
    </citation>
    <scope>NUCLEOTIDE SEQUENCE</scope>
</reference>
<sequence length="41" mass="4765">MITSNPMQLKTRIKNLSAEKNLPARIVLQNYLMERLRHKGG</sequence>
<dbReference type="EMBL" id="VSSQ01045222">
    <property type="protein sequence ID" value="MPM99105.1"/>
    <property type="molecule type" value="Genomic_DNA"/>
</dbReference>
<proteinExistence type="predicted"/>
<accession>A0A645EC95</accession>
<protein>
    <submittedName>
        <fullName evidence="1">Uncharacterized protein</fullName>
    </submittedName>
</protein>
<gene>
    <name evidence="1" type="ORF">SDC9_146295</name>
</gene>
<evidence type="ECO:0000313" key="1">
    <source>
        <dbReference type="EMBL" id="MPM99105.1"/>
    </source>
</evidence>
<dbReference type="AlphaFoldDB" id="A0A645EC95"/>
<name>A0A645EC95_9ZZZZ</name>